<dbReference type="InterPro" id="IPR001647">
    <property type="entry name" value="HTH_TetR"/>
</dbReference>
<dbReference type="InterPro" id="IPR009057">
    <property type="entry name" value="Homeodomain-like_sf"/>
</dbReference>
<dbReference type="SUPFAM" id="SSF46689">
    <property type="entry name" value="Homeodomain-like"/>
    <property type="match status" value="1"/>
</dbReference>
<evidence type="ECO:0000259" key="3">
    <source>
        <dbReference type="PROSITE" id="PS50977"/>
    </source>
</evidence>
<dbReference type="GO" id="GO:0003700">
    <property type="term" value="F:DNA-binding transcription factor activity"/>
    <property type="evidence" value="ECO:0007669"/>
    <property type="project" value="TreeGrafter"/>
</dbReference>
<dbReference type="PANTHER" id="PTHR30055:SF226">
    <property type="entry name" value="HTH-TYPE TRANSCRIPTIONAL REGULATOR PKSA"/>
    <property type="match status" value="1"/>
</dbReference>
<feature type="domain" description="HTH tetR-type" evidence="3">
    <location>
        <begin position="27"/>
        <end position="87"/>
    </location>
</feature>
<reference evidence="4" key="1">
    <citation type="submission" date="2017-02" db="EMBL/GenBank/DDBJ databases">
        <authorList>
            <person name="Regsiter A."/>
            <person name="William W."/>
        </authorList>
    </citation>
    <scope>NUCLEOTIDE SEQUENCE</scope>
    <source>
        <strain evidence="4">Bib</strain>
    </source>
</reference>
<dbReference type="InterPro" id="IPR036271">
    <property type="entry name" value="Tet_transcr_reg_TetR-rel_C_sf"/>
</dbReference>
<accession>A0A3P3XGM5</accession>
<dbReference type="PANTHER" id="PTHR30055">
    <property type="entry name" value="HTH-TYPE TRANSCRIPTIONAL REGULATOR RUTR"/>
    <property type="match status" value="1"/>
</dbReference>
<dbReference type="Pfam" id="PF00440">
    <property type="entry name" value="TetR_N"/>
    <property type="match status" value="1"/>
</dbReference>
<dbReference type="AlphaFoldDB" id="A0A3P3XGM5"/>
<dbReference type="Gene3D" id="1.10.357.10">
    <property type="entry name" value="Tetracycline Repressor, domain 2"/>
    <property type="match status" value="1"/>
</dbReference>
<evidence type="ECO:0000256" key="1">
    <source>
        <dbReference type="ARBA" id="ARBA00023125"/>
    </source>
</evidence>
<dbReference type="InterPro" id="IPR050109">
    <property type="entry name" value="HTH-type_TetR-like_transc_reg"/>
</dbReference>
<organism evidence="4">
    <name type="scientific">uncultured spirochete</name>
    <dbReference type="NCBI Taxonomy" id="156406"/>
    <lineage>
        <taxon>Bacteria</taxon>
        <taxon>Pseudomonadati</taxon>
        <taxon>Spirochaetota</taxon>
        <taxon>Spirochaetia</taxon>
        <taxon>Spirochaetales</taxon>
        <taxon>environmental samples</taxon>
    </lineage>
</organism>
<dbReference type="PRINTS" id="PR00455">
    <property type="entry name" value="HTHTETR"/>
</dbReference>
<gene>
    <name evidence="4" type="ORF">SPIROBIBN47_190008</name>
</gene>
<name>A0A3P3XGM5_9SPIR</name>
<proteinExistence type="predicted"/>
<dbReference type="EMBL" id="FWDM01000011">
    <property type="protein sequence ID" value="SLM11227.1"/>
    <property type="molecule type" value="Genomic_DNA"/>
</dbReference>
<dbReference type="GO" id="GO:0000976">
    <property type="term" value="F:transcription cis-regulatory region binding"/>
    <property type="evidence" value="ECO:0007669"/>
    <property type="project" value="TreeGrafter"/>
</dbReference>
<sequence>MMYEKWGIWYNNISTEGVILSGQVAHEKRRQEILEKALDVFIEEGYEDTTFQKIAERCGITRTILYLYFENKKQIFAESLKRFLGSVEIEIAVVAHDESMNSEEKILKIGEMVVEACEKESKLLSVVLDYLLRLKAAGGNPDEKVRRRTVRMRHILADIVIEGKKRGEFSETSSVKGTVEIFFALVEATVFRLVVLGRKEATGLAEALTPFVQSMRP</sequence>
<protein>
    <submittedName>
        <fullName evidence="4">Transcriptional regulator, TetR family</fullName>
    </submittedName>
</protein>
<evidence type="ECO:0000256" key="2">
    <source>
        <dbReference type="PROSITE-ProRule" id="PRU00335"/>
    </source>
</evidence>
<dbReference type="PROSITE" id="PS50977">
    <property type="entry name" value="HTH_TETR_2"/>
    <property type="match status" value="1"/>
</dbReference>
<feature type="DNA-binding region" description="H-T-H motif" evidence="2">
    <location>
        <begin position="50"/>
        <end position="69"/>
    </location>
</feature>
<evidence type="ECO:0000313" key="4">
    <source>
        <dbReference type="EMBL" id="SLM11227.1"/>
    </source>
</evidence>
<keyword evidence="1 2" id="KW-0238">DNA-binding</keyword>
<dbReference type="SUPFAM" id="SSF48498">
    <property type="entry name" value="Tetracyclin repressor-like, C-terminal domain"/>
    <property type="match status" value="1"/>
</dbReference>